<dbReference type="InterPro" id="IPR027266">
    <property type="entry name" value="TrmE/GcvT-like"/>
</dbReference>
<dbReference type="Gene3D" id="1.20.120.430">
    <property type="entry name" value="tRNA modification GTPase MnmE domain 2"/>
    <property type="match status" value="1"/>
</dbReference>
<feature type="binding site" evidence="6">
    <location>
        <position position="248"/>
    </location>
    <ligand>
        <name>K(+)</name>
        <dbReference type="ChEBI" id="CHEBI:29103"/>
    </ligand>
</feature>
<dbReference type="EC" id="3.6.-.-" evidence="6"/>
<keyword evidence="6" id="KW-0460">Magnesium</keyword>
<dbReference type="NCBIfam" id="NF003661">
    <property type="entry name" value="PRK05291.1-3"/>
    <property type="match status" value="1"/>
</dbReference>
<keyword evidence="6" id="KW-0479">Metal-binding</keyword>
<keyword evidence="4 6" id="KW-0630">Potassium</keyword>
<dbReference type="Pfam" id="PF12631">
    <property type="entry name" value="MnmE_helical"/>
    <property type="match status" value="1"/>
</dbReference>
<feature type="binding site" evidence="6">
    <location>
        <position position="224"/>
    </location>
    <ligand>
        <name>K(+)</name>
        <dbReference type="ChEBI" id="CHEBI:29103"/>
    </ligand>
</feature>
<dbReference type="InterPro" id="IPR005225">
    <property type="entry name" value="Small_GTP-bd"/>
</dbReference>
<comment type="subunit">
    <text evidence="6">Homodimer. Heterotetramer of two MnmE and two MnmG subunits.</text>
</comment>
<keyword evidence="9" id="KW-1185">Reference proteome</keyword>
<keyword evidence="6 8" id="KW-0378">Hydrolase</keyword>
<feature type="binding site" evidence="6">
    <location>
        <begin position="243"/>
        <end position="249"/>
    </location>
    <ligand>
        <name>GTP</name>
        <dbReference type="ChEBI" id="CHEBI:37565"/>
    </ligand>
</feature>
<feature type="domain" description="TrmE-type G" evidence="7">
    <location>
        <begin position="214"/>
        <end position="367"/>
    </location>
</feature>
<dbReference type="PANTHER" id="PTHR42714:SF2">
    <property type="entry name" value="TRNA MODIFICATION GTPASE GTPBP3, MITOCHONDRIAL"/>
    <property type="match status" value="1"/>
</dbReference>
<evidence type="ECO:0000256" key="6">
    <source>
        <dbReference type="HAMAP-Rule" id="MF_00379"/>
    </source>
</evidence>
<accession>A0ABV7KVX1</accession>
<dbReference type="SUPFAM" id="SSF52540">
    <property type="entry name" value="P-loop containing nucleoside triphosphate hydrolases"/>
    <property type="match status" value="1"/>
</dbReference>
<evidence type="ECO:0000313" key="9">
    <source>
        <dbReference type="Proteomes" id="UP001595528"/>
    </source>
</evidence>
<feature type="binding site" evidence="6">
    <location>
        <position position="243"/>
    </location>
    <ligand>
        <name>K(+)</name>
        <dbReference type="ChEBI" id="CHEBI:29103"/>
    </ligand>
</feature>
<dbReference type="InterPro" id="IPR027368">
    <property type="entry name" value="MnmE_dom2"/>
</dbReference>
<organism evidence="8 9">
    <name type="scientific">Marinibaculum pumilum</name>
    <dbReference type="NCBI Taxonomy" id="1766165"/>
    <lineage>
        <taxon>Bacteria</taxon>
        <taxon>Pseudomonadati</taxon>
        <taxon>Pseudomonadota</taxon>
        <taxon>Alphaproteobacteria</taxon>
        <taxon>Rhodospirillales</taxon>
        <taxon>Rhodospirillaceae</taxon>
        <taxon>Marinibaculum</taxon>
    </lineage>
</organism>
<dbReference type="InterPro" id="IPR018948">
    <property type="entry name" value="GTP-bd_TrmE_N"/>
</dbReference>
<dbReference type="InterPro" id="IPR025867">
    <property type="entry name" value="MnmE_helical"/>
</dbReference>
<dbReference type="Gene3D" id="3.40.50.300">
    <property type="entry name" value="P-loop containing nucleotide triphosphate hydrolases"/>
    <property type="match status" value="1"/>
</dbReference>
<protein>
    <recommendedName>
        <fullName evidence="6">tRNA modification GTPase MnmE</fullName>
        <ecNumber evidence="6">3.6.-.-</ecNumber>
    </recommendedName>
</protein>
<name>A0ABV7KVX1_9PROT</name>
<sequence length="447" mass="46666">MDTIFALASGSGTAGVAVYRLSGPAARAALEALTGRAAPPPRQAVLRRLRDRDGGEIDRGLVLWFPAPASFTGEDVAELHLHGGRAVRAALYRALQALPGCRPAEAGEFTRRAFENGLLDLTQAEGLADLVAAETEGQRRQALRQMGGALAALYEGWRAELVDCLALLESDIDFTDEDLPDDVSAPVFGRLADLAAAMRSHLADGHRGERLREGVRVAIVGPPNVGKSSLLNALARREVAIVTDIAGTTRDVLEVVLDLDGVPAVVADTAGLRCSSDAVEQEGVRRAMARATADDVRLLVLDSSALPADAAGFRELLQPPSIVVANKADLAALPDGYRFGGSVVLPLSVRSGEGIGALLDRLSVMMAECAAPTGEAGITRERHRHAVAAAADALDRAAGFAGGSGSVALELVAEDVRLAARSLGTITGRVDVEEILGAIFSRFCIGK</sequence>
<keyword evidence="2 6" id="KW-0819">tRNA processing</keyword>
<dbReference type="SUPFAM" id="SSF116878">
    <property type="entry name" value="TrmE connector domain"/>
    <property type="match status" value="1"/>
</dbReference>
<dbReference type="InterPro" id="IPR006073">
    <property type="entry name" value="GTP-bd"/>
</dbReference>
<dbReference type="InterPro" id="IPR027417">
    <property type="entry name" value="P-loop_NTPase"/>
</dbReference>
<reference evidence="9" key="1">
    <citation type="journal article" date="2019" name="Int. J. Syst. Evol. Microbiol.">
        <title>The Global Catalogue of Microorganisms (GCM) 10K type strain sequencing project: providing services to taxonomists for standard genome sequencing and annotation.</title>
        <authorList>
            <consortium name="The Broad Institute Genomics Platform"/>
            <consortium name="The Broad Institute Genome Sequencing Center for Infectious Disease"/>
            <person name="Wu L."/>
            <person name="Ma J."/>
        </authorList>
    </citation>
    <scope>NUCLEOTIDE SEQUENCE [LARGE SCALE GENOMIC DNA]</scope>
    <source>
        <strain evidence="9">KCTC 42964</strain>
    </source>
</reference>
<dbReference type="CDD" id="cd04164">
    <property type="entry name" value="trmE"/>
    <property type="match status" value="1"/>
</dbReference>
<proteinExistence type="inferred from homology"/>
<comment type="function">
    <text evidence="6">Exhibits a very high intrinsic GTPase hydrolysis rate. Involved in the addition of a carboxymethylaminomethyl (cmnm) group at the wobble position (U34) of certain tRNAs, forming tRNA-cmnm(5)s(2)U34.</text>
</comment>
<comment type="subcellular location">
    <subcellularLocation>
        <location evidence="6">Cytoplasm</location>
    </subcellularLocation>
</comment>
<feature type="binding site" evidence="6">
    <location>
        <position position="228"/>
    </location>
    <ligand>
        <name>Mg(2+)</name>
        <dbReference type="ChEBI" id="CHEBI:18420"/>
    </ligand>
</feature>
<comment type="similarity">
    <text evidence="1 6">Belongs to the TRAFAC class TrmE-Era-EngA-EngB-Septin-like GTPase superfamily. TrmE GTPase family.</text>
</comment>
<feature type="binding site" evidence="6">
    <location>
        <position position="245"/>
    </location>
    <ligand>
        <name>K(+)</name>
        <dbReference type="ChEBI" id="CHEBI:29103"/>
    </ligand>
</feature>
<evidence type="ECO:0000313" key="8">
    <source>
        <dbReference type="EMBL" id="MFC3226157.1"/>
    </source>
</evidence>
<gene>
    <name evidence="6 8" type="primary">mnmE</name>
    <name evidence="6" type="synonym">trmE</name>
    <name evidence="8" type="ORF">ACFOGJ_02895</name>
</gene>
<dbReference type="NCBIfam" id="TIGR00231">
    <property type="entry name" value="small_GTP"/>
    <property type="match status" value="1"/>
</dbReference>
<dbReference type="PANTHER" id="PTHR42714">
    <property type="entry name" value="TRNA MODIFICATION GTPASE GTPBP3"/>
    <property type="match status" value="1"/>
</dbReference>
<dbReference type="RefSeq" id="WP_379897971.1">
    <property type="nucleotide sequence ID" value="NZ_JBHRTR010000007.1"/>
</dbReference>
<dbReference type="Gene3D" id="3.30.1360.120">
    <property type="entry name" value="Probable tRNA modification gtpase trme, domain 1"/>
    <property type="match status" value="1"/>
</dbReference>
<evidence type="ECO:0000259" key="7">
    <source>
        <dbReference type="PROSITE" id="PS51709"/>
    </source>
</evidence>
<feature type="binding site" evidence="6">
    <location>
        <begin position="326"/>
        <end position="329"/>
    </location>
    <ligand>
        <name>GTP</name>
        <dbReference type="ChEBI" id="CHEBI:37565"/>
    </ligand>
</feature>
<dbReference type="Pfam" id="PF01926">
    <property type="entry name" value="MMR_HSR1"/>
    <property type="match status" value="1"/>
</dbReference>
<evidence type="ECO:0000256" key="2">
    <source>
        <dbReference type="ARBA" id="ARBA00022694"/>
    </source>
</evidence>
<dbReference type="Pfam" id="PF10396">
    <property type="entry name" value="TrmE_N"/>
    <property type="match status" value="1"/>
</dbReference>
<dbReference type="GO" id="GO:0016787">
    <property type="term" value="F:hydrolase activity"/>
    <property type="evidence" value="ECO:0007669"/>
    <property type="project" value="UniProtKB-KW"/>
</dbReference>
<keyword evidence="5 6" id="KW-0342">GTP-binding</keyword>
<feature type="binding site" evidence="6">
    <location>
        <begin position="268"/>
        <end position="271"/>
    </location>
    <ligand>
        <name>GTP</name>
        <dbReference type="ChEBI" id="CHEBI:37565"/>
    </ligand>
</feature>
<evidence type="ECO:0000256" key="4">
    <source>
        <dbReference type="ARBA" id="ARBA00022958"/>
    </source>
</evidence>
<keyword evidence="6" id="KW-0963">Cytoplasm</keyword>
<comment type="cofactor">
    <cofactor evidence="6">
        <name>K(+)</name>
        <dbReference type="ChEBI" id="CHEBI:29103"/>
    </cofactor>
    <text evidence="6">Binds 1 potassium ion per subunit.</text>
</comment>
<dbReference type="PROSITE" id="PS51709">
    <property type="entry name" value="G_TRME"/>
    <property type="match status" value="1"/>
</dbReference>
<dbReference type="Proteomes" id="UP001595528">
    <property type="component" value="Unassembled WGS sequence"/>
</dbReference>
<dbReference type="HAMAP" id="MF_00379">
    <property type="entry name" value="GTPase_MnmE"/>
    <property type="match status" value="1"/>
</dbReference>
<dbReference type="InterPro" id="IPR003593">
    <property type="entry name" value="AAA+_ATPase"/>
</dbReference>
<feature type="binding site" evidence="6">
    <location>
        <begin position="224"/>
        <end position="229"/>
    </location>
    <ligand>
        <name>GTP</name>
        <dbReference type="ChEBI" id="CHEBI:37565"/>
    </ligand>
</feature>
<dbReference type="EMBL" id="JBHRTR010000007">
    <property type="protein sequence ID" value="MFC3226157.1"/>
    <property type="molecule type" value="Genomic_DNA"/>
</dbReference>
<dbReference type="CDD" id="cd14858">
    <property type="entry name" value="TrmE_N"/>
    <property type="match status" value="1"/>
</dbReference>
<evidence type="ECO:0000256" key="3">
    <source>
        <dbReference type="ARBA" id="ARBA00022741"/>
    </source>
</evidence>
<comment type="caution">
    <text evidence="6">Lacks conserved residue(s) required for the propagation of feature annotation.</text>
</comment>
<dbReference type="InterPro" id="IPR004520">
    <property type="entry name" value="GTPase_MnmE"/>
</dbReference>
<evidence type="ECO:0000256" key="1">
    <source>
        <dbReference type="ARBA" id="ARBA00011043"/>
    </source>
</evidence>
<evidence type="ECO:0000256" key="5">
    <source>
        <dbReference type="ARBA" id="ARBA00023134"/>
    </source>
</evidence>
<dbReference type="SMART" id="SM00382">
    <property type="entry name" value="AAA"/>
    <property type="match status" value="1"/>
</dbReference>
<feature type="binding site" evidence="6">
    <location>
        <position position="249"/>
    </location>
    <ligand>
        <name>Mg(2+)</name>
        <dbReference type="ChEBI" id="CHEBI:18420"/>
    </ligand>
</feature>
<comment type="caution">
    <text evidence="8">The sequence shown here is derived from an EMBL/GenBank/DDBJ whole genome shotgun (WGS) entry which is preliminary data.</text>
</comment>
<keyword evidence="3 6" id="KW-0547">Nucleotide-binding</keyword>
<dbReference type="InterPro" id="IPR031168">
    <property type="entry name" value="G_TrmE"/>
</dbReference>